<keyword evidence="1" id="KW-0808">Transferase</keyword>
<evidence type="ECO:0000259" key="5">
    <source>
        <dbReference type="Pfam" id="PF02518"/>
    </source>
</evidence>
<dbReference type="GO" id="GO:0000160">
    <property type="term" value="P:phosphorelay signal transduction system"/>
    <property type="evidence" value="ECO:0007669"/>
    <property type="project" value="UniProtKB-KW"/>
</dbReference>
<keyword evidence="2 6" id="KW-0418">Kinase</keyword>
<keyword evidence="4" id="KW-0812">Transmembrane</keyword>
<dbReference type="HOGENOM" id="CLU_048261_1_0_11"/>
<evidence type="ECO:0000313" key="6">
    <source>
        <dbReference type="EMBL" id="AEF41203.1"/>
    </source>
</evidence>
<dbReference type="AlphaFoldDB" id="F6EI96"/>
<dbReference type="eggNOG" id="COG4585">
    <property type="taxonomic scope" value="Bacteria"/>
</dbReference>
<name>F6EI96_HOYSD</name>
<feature type="transmembrane region" description="Helical" evidence="4">
    <location>
        <begin position="36"/>
        <end position="58"/>
    </location>
</feature>
<keyword evidence="4" id="KW-0472">Membrane</keyword>
<keyword evidence="4" id="KW-1133">Transmembrane helix</keyword>
<evidence type="ECO:0000256" key="1">
    <source>
        <dbReference type="ARBA" id="ARBA00022679"/>
    </source>
</evidence>
<dbReference type="GO" id="GO:0016301">
    <property type="term" value="F:kinase activity"/>
    <property type="evidence" value="ECO:0007669"/>
    <property type="project" value="UniProtKB-KW"/>
</dbReference>
<dbReference type="InterPro" id="IPR003594">
    <property type="entry name" value="HATPase_dom"/>
</dbReference>
<evidence type="ECO:0000313" key="7">
    <source>
        <dbReference type="Proteomes" id="UP000009235"/>
    </source>
</evidence>
<dbReference type="Proteomes" id="UP000009235">
    <property type="component" value="Chromosome"/>
</dbReference>
<protein>
    <submittedName>
        <fullName evidence="6">Putative two-component histidine kinase</fullName>
    </submittedName>
</protein>
<keyword evidence="7" id="KW-1185">Reference proteome</keyword>
<accession>F6EI96</accession>
<gene>
    <name evidence="6" type="ordered locus">AS9A_2756</name>
</gene>
<feature type="transmembrane region" description="Helical" evidence="4">
    <location>
        <begin position="151"/>
        <end position="169"/>
    </location>
</feature>
<dbReference type="PANTHER" id="PTHR24421">
    <property type="entry name" value="NITRATE/NITRITE SENSOR PROTEIN NARX-RELATED"/>
    <property type="match status" value="1"/>
</dbReference>
<dbReference type="SUPFAM" id="SSF55874">
    <property type="entry name" value="ATPase domain of HSP90 chaperone/DNA topoisomerase II/histidine kinase"/>
    <property type="match status" value="1"/>
</dbReference>
<dbReference type="InterPro" id="IPR036890">
    <property type="entry name" value="HATPase_C_sf"/>
</dbReference>
<evidence type="ECO:0000256" key="2">
    <source>
        <dbReference type="ARBA" id="ARBA00022777"/>
    </source>
</evidence>
<feature type="transmembrane region" description="Helical" evidence="4">
    <location>
        <begin position="65"/>
        <end position="87"/>
    </location>
</feature>
<feature type="transmembrane region" description="Helical" evidence="4">
    <location>
        <begin position="7"/>
        <end position="24"/>
    </location>
</feature>
<dbReference type="KEGG" id="asd:AS9A_2756"/>
<proteinExistence type="predicted"/>
<dbReference type="STRING" id="443218.AS9A_2756"/>
<reference evidence="6 7" key="1">
    <citation type="journal article" date="2011" name="J. Bacteriol.">
        <title>Complete genome sequence of Amycolicicoccus subflavus DQS3-9A1T, an actinomycete isolated from crude oil-polluted soil.</title>
        <authorList>
            <person name="Cai M."/>
            <person name="Chen W.M."/>
            <person name="Nie Y."/>
            <person name="Chi C.Q."/>
            <person name="Wang Y.N."/>
            <person name="Tang Y.Q."/>
            <person name="Li G.Y."/>
            <person name="Wu X.L."/>
        </authorList>
    </citation>
    <scope>NUCLEOTIDE SEQUENCE [LARGE SCALE GENOMIC DNA]</scope>
    <source>
        <strain evidence="7">DSM 45089 / DQS3-9A1</strain>
    </source>
</reference>
<dbReference type="Pfam" id="PF02518">
    <property type="entry name" value="HATPase_c"/>
    <property type="match status" value="1"/>
</dbReference>
<keyword evidence="3" id="KW-0902">Two-component regulatory system</keyword>
<feature type="domain" description="Histidine kinase/HSP90-like ATPase" evidence="5">
    <location>
        <begin position="289"/>
        <end position="380"/>
    </location>
</feature>
<dbReference type="InterPro" id="IPR050482">
    <property type="entry name" value="Sensor_HK_TwoCompSys"/>
</dbReference>
<sequence>MDRTTVVLGLALGIAGIAFIGIEYPSVLSQWSDNPLWWLIPAVFVVPGMYCAMIVAALRRSARGVRALCAVYPLCFLPIALTIPIAFEYRELAPMHNPWPLLVGSGTIIAASFVIPMRGIIALAACYSGIHSVATYWAQYDVTYGWALREGVSIAMIGVIFAAVVRSVVNNARTIDHATLELREAALRRARTSAIWQERERVDALIHDTVVSTFVSACNHAPLESVKESARQSRDTLDGLAFVDDTERSVDALEFTARLRQVVTDISDDISTEHHNHAGDATYPIEVARMFQEVIAEAARNSVRHAGLHAQRALRKELFPDSIRVTMADDGSGFDPETVPPLRLGLNTGMRARVAHVPGASITIDSEVGRGTTVTVRWQRDE</sequence>
<evidence type="ECO:0000256" key="4">
    <source>
        <dbReference type="SAM" id="Phobius"/>
    </source>
</evidence>
<evidence type="ECO:0000256" key="3">
    <source>
        <dbReference type="ARBA" id="ARBA00023012"/>
    </source>
</evidence>
<dbReference type="EMBL" id="CP002786">
    <property type="protein sequence ID" value="AEF41203.1"/>
    <property type="molecule type" value="Genomic_DNA"/>
</dbReference>
<dbReference type="Gene3D" id="3.30.565.10">
    <property type="entry name" value="Histidine kinase-like ATPase, C-terminal domain"/>
    <property type="match status" value="1"/>
</dbReference>
<organism evidence="6 7">
    <name type="scientific">Hoyosella subflava (strain DSM 45089 / JCM 17490 / NBRC 109087 / DQS3-9A1)</name>
    <name type="common">Amycolicicoccus subflavus</name>
    <dbReference type="NCBI Taxonomy" id="443218"/>
    <lineage>
        <taxon>Bacteria</taxon>
        <taxon>Bacillati</taxon>
        <taxon>Actinomycetota</taxon>
        <taxon>Actinomycetes</taxon>
        <taxon>Mycobacteriales</taxon>
        <taxon>Hoyosellaceae</taxon>
        <taxon>Hoyosella</taxon>
    </lineage>
</organism>